<dbReference type="PROSITE" id="PS50893">
    <property type="entry name" value="ABC_TRANSPORTER_2"/>
    <property type="match status" value="1"/>
</dbReference>
<dbReference type="InterPro" id="IPR003593">
    <property type="entry name" value="AAA+_ATPase"/>
</dbReference>
<dbReference type="PANTHER" id="PTHR42794:SF1">
    <property type="entry name" value="HEMIN IMPORT ATP-BINDING PROTEIN HMUV"/>
    <property type="match status" value="1"/>
</dbReference>
<keyword evidence="4" id="KW-1278">Translocase</keyword>
<gene>
    <name evidence="6" type="ORF">D2E23_0965</name>
</gene>
<evidence type="ECO:0000256" key="3">
    <source>
        <dbReference type="ARBA" id="ARBA00022840"/>
    </source>
</evidence>
<dbReference type="EMBL" id="QXGJ01000004">
    <property type="protein sequence ID" value="RSX51120.1"/>
    <property type="molecule type" value="Genomic_DNA"/>
</dbReference>
<dbReference type="PANTHER" id="PTHR42794">
    <property type="entry name" value="HEMIN IMPORT ATP-BINDING PROTEIN HMUV"/>
    <property type="match status" value="1"/>
</dbReference>
<evidence type="ECO:0000256" key="2">
    <source>
        <dbReference type="ARBA" id="ARBA00022741"/>
    </source>
</evidence>
<reference evidence="6 7" key="1">
    <citation type="submission" date="2018-09" db="EMBL/GenBank/DDBJ databases">
        <title>Characterization of the phylogenetic diversity of five novel species belonging to the genus Bifidobacterium.</title>
        <authorList>
            <person name="Lugli G.A."/>
            <person name="Duranti S."/>
            <person name="Milani C."/>
        </authorList>
    </citation>
    <scope>NUCLEOTIDE SEQUENCE [LARGE SCALE GENOMIC DNA]</scope>
    <source>
        <strain evidence="6 7">2028B</strain>
    </source>
</reference>
<dbReference type="InterPro" id="IPR027417">
    <property type="entry name" value="P-loop_NTPase"/>
</dbReference>
<protein>
    <submittedName>
        <fullName evidence="6">Hemin ABC transporter ATP-binding protein</fullName>
    </submittedName>
</protein>
<dbReference type="GO" id="GO:0016887">
    <property type="term" value="F:ATP hydrolysis activity"/>
    <property type="evidence" value="ECO:0007669"/>
    <property type="project" value="InterPro"/>
</dbReference>
<organism evidence="6 7">
    <name type="scientific">Bifidobacterium callimiconis</name>
    <dbReference type="NCBI Taxonomy" id="2306973"/>
    <lineage>
        <taxon>Bacteria</taxon>
        <taxon>Bacillati</taxon>
        <taxon>Actinomycetota</taxon>
        <taxon>Actinomycetes</taxon>
        <taxon>Bifidobacteriales</taxon>
        <taxon>Bifidobacteriaceae</taxon>
        <taxon>Bifidobacterium</taxon>
    </lineage>
</organism>
<evidence type="ECO:0000256" key="4">
    <source>
        <dbReference type="ARBA" id="ARBA00022967"/>
    </source>
</evidence>
<dbReference type="SMART" id="SM00382">
    <property type="entry name" value="AAA"/>
    <property type="match status" value="1"/>
</dbReference>
<comment type="caution">
    <text evidence="6">The sequence shown here is derived from an EMBL/GenBank/DDBJ whole genome shotgun (WGS) entry which is preliminary data.</text>
</comment>
<dbReference type="Gene3D" id="3.40.50.300">
    <property type="entry name" value="P-loop containing nucleotide triphosphate hydrolases"/>
    <property type="match status" value="1"/>
</dbReference>
<dbReference type="AlphaFoldDB" id="A0A430FE75"/>
<keyword evidence="2" id="KW-0547">Nucleotide-binding</keyword>
<evidence type="ECO:0000313" key="7">
    <source>
        <dbReference type="Proteomes" id="UP000288607"/>
    </source>
</evidence>
<dbReference type="RefSeq" id="WP_206431997.1">
    <property type="nucleotide sequence ID" value="NZ_QXGJ01000004.1"/>
</dbReference>
<feature type="domain" description="ABC transporter" evidence="5">
    <location>
        <begin position="26"/>
        <end position="259"/>
    </location>
</feature>
<dbReference type="InterPro" id="IPR003439">
    <property type="entry name" value="ABC_transporter-like_ATP-bd"/>
</dbReference>
<keyword evidence="1" id="KW-0813">Transport</keyword>
<keyword evidence="3 6" id="KW-0067">ATP-binding</keyword>
<evidence type="ECO:0000259" key="5">
    <source>
        <dbReference type="PROSITE" id="PS50893"/>
    </source>
</evidence>
<keyword evidence="7" id="KW-1185">Reference proteome</keyword>
<dbReference type="Pfam" id="PF00005">
    <property type="entry name" value="ABC_tran"/>
    <property type="match status" value="1"/>
</dbReference>
<name>A0A430FE75_9BIFI</name>
<dbReference type="Proteomes" id="UP000288607">
    <property type="component" value="Unassembled WGS sequence"/>
</dbReference>
<evidence type="ECO:0000256" key="1">
    <source>
        <dbReference type="ARBA" id="ARBA00022448"/>
    </source>
</evidence>
<accession>A0A430FE75</accession>
<sequence>MTMTLSLPWRTDHLAPDMPKPGDCVLELSNVSVSIGERAVLQGVDLDVRAGELLALVGPNGAGKSTLLNAITGDVPLTDGEISLFGKPSGVWDSTELAMRRSVLLQSVDVTFPFSVRDIVRMGRAPWEGTAQEMNDDVIVDDAMATTEVTALADRVYASLSGGERGRAAFSRVLAQTAPILLLDEPTAAMDVKHQEMLMRVGREYAAAGCAVVVIVHALDAAAAWADRVALLERGRLRALGTPEEVLTPRLLSDVYQCPIDVLRHPDGGLIIVPGRPVVARNVYGRCGVGVGDADAVDGSGGSTADDMSNGTGEG</sequence>
<dbReference type="SUPFAM" id="SSF52540">
    <property type="entry name" value="P-loop containing nucleoside triphosphate hydrolases"/>
    <property type="match status" value="1"/>
</dbReference>
<proteinExistence type="predicted"/>
<dbReference type="GO" id="GO:0005524">
    <property type="term" value="F:ATP binding"/>
    <property type="evidence" value="ECO:0007669"/>
    <property type="project" value="UniProtKB-KW"/>
</dbReference>
<evidence type="ECO:0000313" key="6">
    <source>
        <dbReference type="EMBL" id="RSX51120.1"/>
    </source>
</evidence>
<dbReference type="NCBIfam" id="NF010068">
    <property type="entry name" value="PRK13548.1"/>
    <property type="match status" value="1"/>
</dbReference>